<dbReference type="GO" id="GO:1902201">
    <property type="term" value="P:negative regulation of bacterial-type flagellum-dependent cell motility"/>
    <property type="evidence" value="ECO:0007669"/>
    <property type="project" value="TreeGrafter"/>
</dbReference>
<dbReference type="SUPFAM" id="SSF52172">
    <property type="entry name" value="CheY-like"/>
    <property type="match status" value="2"/>
</dbReference>
<dbReference type="SMART" id="SM00448">
    <property type="entry name" value="REC"/>
    <property type="match status" value="1"/>
</dbReference>
<sequence length="470" mass="51194">MTGRILIADGVPTNRIIMRVKLTAAYYEVLQAASGAEALLAVRREKPDLVLAATDLPDMTGRDFCTRLRAMPDAADTPVILVHPQPDRGQRMRALAAGADDVLARPIDELVLQARLRSLLRARHAQDELRLRDDTRRALGLAEPPAGLEVPARIAIVPVQMDIPLRDGIAAMRSCLPDRFEEMTPEQALHLDAPVPEVFVIVDTGSMSGAGLSLLTQLRTSPDLRQTAIVYVTRADCRQEAASALDLGANDLLVNGFDPEELILRLPKQISRKRTADRLRANMQHGLRAAVTDPLTGLYNRRYALPHLARLSDRAAGQNRPYALLLADLDRFKQINDSHGHATGDAVLTEVARRISENLRVADLVARIGGEEFLVAMPDTGREAALRTAERLRRVIECSTVTLPGDGARIGTTVSIGVALARRGVTERPEALLDRADRALYKAKDAGRNRIALAEDTGWDDAGRAASAAP</sequence>
<dbReference type="Pfam" id="PF00990">
    <property type="entry name" value="GGDEF"/>
    <property type="match status" value="1"/>
</dbReference>
<dbReference type="GO" id="GO:0000160">
    <property type="term" value="P:phosphorelay signal transduction system"/>
    <property type="evidence" value="ECO:0007669"/>
    <property type="project" value="InterPro"/>
</dbReference>
<proteinExistence type="predicted"/>
<name>A0A1P8UXQ7_9RHOB</name>
<organism evidence="6 7">
    <name type="scientific">Salipiger abyssi</name>
    <dbReference type="NCBI Taxonomy" id="1250539"/>
    <lineage>
        <taxon>Bacteria</taxon>
        <taxon>Pseudomonadati</taxon>
        <taxon>Pseudomonadota</taxon>
        <taxon>Alphaproteobacteria</taxon>
        <taxon>Rhodobacterales</taxon>
        <taxon>Roseobacteraceae</taxon>
        <taxon>Salipiger</taxon>
    </lineage>
</organism>
<dbReference type="FunFam" id="3.30.70.270:FF:000001">
    <property type="entry name" value="Diguanylate cyclase domain protein"/>
    <property type="match status" value="1"/>
</dbReference>
<dbReference type="CDD" id="cd01949">
    <property type="entry name" value="GGDEF"/>
    <property type="match status" value="1"/>
</dbReference>
<reference evidence="6 7" key="1">
    <citation type="submission" date="2016-04" db="EMBL/GenBank/DDBJ databases">
        <title>Deep-sea bacteria in the southern Pacific.</title>
        <authorList>
            <person name="Tang K."/>
        </authorList>
    </citation>
    <scope>NUCLEOTIDE SEQUENCE [LARGE SCALE GENOMIC DNA]</scope>
    <source>
        <strain evidence="6 7">JLT2014</strain>
    </source>
</reference>
<comment type="catalytic activity">
    <reaction evidence="2">
        <text>2 GTP = 3',3'-c-di-GMP + 2 diphosphate</text>
        <dbReference type="Rhea" id="RHEA:24898"/>
        <dbReference type="ChEBI" id="CHEBI:33019"/>
        <dbReference type="ChEBI" id="CHEBI:37565"/>
        <dbReference type="ChEBI" id="CHEBI:58805"/>
        <dbReference type="EC" id="2.7.7.65"/>
    </reaction>
</comment>
<dbReference type="PROSITE" id="PS50110">
    <property type="entry name" value="RESPONSE_REGULATORY"/>
    <property type="match status" value="1"/>
</dbReference>
<dbReference type="Pfam" id="PF00072">
    <property type="entry name" value="Response_reg"/>
    <property type="match status" value="1"/>
</dbReference>
<dbReference type="InterPro" id="IPR011006">
    <property type="entry name" value="CheY-like_superfamily"/>
</dbReference>
<evidence type="ECO:0000259" key="5">
    <source>
        <dbReference type="PROSITE" id="PS50887"/>
    </source>
</evidence>
<keyword evidence="7" id="KW-1185">Reference proteome</keyword>
<keyword evidence="6" id="KW-0548">Nucleotidyltransferase</keyword>
<dbReference type="SMART" id="SM00267">
    <property type="entry name" value="GGDEF"/>
    <property type="match status" value="1"/>
</dbReference>
<dbReference type="STRING" id="1250539.Ga0080574_TMP3846"/>
<dbReference type="InterPro" id="IPR000160">
    <property type="entry name" value="GGDEF_dom"/>
</dbReference>
<dbReference type="PROSITE" id="PS50887">
    <property type="entry name" value="GGDEF"/>
    <property type="match status" value="1"/>
</dbReference>
<feature type="domain" description="GGDEF" evidence="5">
    <location>
        <begin position="320"/>
        <end position="456"/>
    </location>
</feature>
<dbReference type="Proteomes" id="UP000187059">
    <property type="component" value="Chromosome"/>
</dbReference>
<dbReference type="GO" id="GO:0043709">
    <property type="term" value="P:cell adhesion involved in single-species biofilm formation"/>
    <property type="evidence" value="ECO:0007669"/>
    <property type="project" value="TreeGrafter"/>
</dbReference>
<accession>A0A1P8UXQ7</accession>
<dbReference type="PANTHER" id="PTHR45138">
    <property type="entry name" value="REGULATORY COMPONENTS OF SENSORY TRANSDUCTION SYSTEM"/>
    <property type="match status" value="1"/>
</dbReference>
<dbReference type="Gene3D" id="3.30.70.270">
    <property type="match status" value="1"/>
</dbReference>
<dbReference type="InterPro" id="IPR001789">
    <property type="entry name" value="Sig_transdc_resp-reg_receiver"/>
</dbReference>
<evidence type="ECO:0000259" key="4">
    <source>
        <dbReference type="PROSITE" id="PS50110"/>
    </source>
</evidence>
<dbReference type="Gene3D" id="3.40.50.2300">
    <property type="match status" value="1"/>
</dbReference>
<gene>
    <name evidence="6" type="ORF">Ga0080574_TMP3846</name>
</gene>
<dbReference type="GO" id="GO:0052621">
    <property type="term" value="F:diguanylate cyclase activity"/>
    <property type="evidence" value="ECO:0007669"/>
    <property type="project" value="UniProtKB-EC"/>
</dbReference>
<dbReference type="OrthoDB" id="9812260at2"/>
<evidence type="ECO:0000256" key="2">
    <source>
        <dbReference type="ARBA" id="ARBA00034247"/>
    </source>
</evidence>
<keyword evidence="6" id="KW-0808">Transferase</keyword>
<comment type="caution">
    <text evidence="3">Lacks conserved residue(s) required for the propagation of feature annotation.</text>
</comment>
<feature type="domain" description="Response regulatory" evidence="4">
    <location>
        <begin position="4"/>
        <end position="120"/>
    </location>
</feature>
<evidence type="ECO:0000313" key="6">
    <source>
        <dbReference type="EMBL" id="APZ54180.1"/>
    </source>
</evidence>
<dbReference type="InterPro" id="IPR050469">
    <property type="entry name" value="Diguanylate_Cyclase"/>
</dbReference>
<protein>
    <recommendedName>
        <fullName evidence="1">diguanylate cyclase</fullName>
        <ecNumber evidence="1">2.7.7.65</ecNumber>
    </recommendedName>
</protein>
<evidence type="ECO:0000313" key="7">
    <source>
        <dbReference type="Proteomes" id="UP000187059"/>
    </source>
</evidence>
<dbReference type="InterPro" id="IPR029787">
    <property type="entry name" value="Nucleotide_cyclase"/>
</dbReference>
<dbReference type="KEGG" id="paby:Ga0080574_TMP3846"/>
<dbReference type="InterPro" id="IPR043128">
    <property type="entry name" value="Rev_trsase/Diguanyl_cyclase"/>
</dbReference>
<dbReference type="SUPFAM" id="SSF55073">
    <property type="entry name" value="Nucleotide cyclase"/>
    <property type="match status" value="1"/>
</dbReference>
<dbReference type="RefSeq" id="WP_076706067.1">
    <property type="nucleotide sequence ID" value="NZ_CP015093.1"/>
</dbReference>
<dbReference type="GO" id="GO:0005886">
    <property type="term" value="C:plasma membrane"/>
    <property type="evidence" value="ECO:0007669"/>
    <property type="project" value="TreeGrafter"/>
</dbReference>
<dbReference type="NCBIfam" id="TIGR00254">
    <property type="entry name" value="GGDEF"/>
    <property type="match status" value="1"/>
</dbReference>
<dbReference type="EC" id="2.7.7.65" evidence="1"/>
<evidence type="ECO:0000256" key="3">
    <source>
        <dbReference type="PROSITE-ProRule" id="PRU00169"/>
    </source>
</evidence>
<dbReference type="PANTHER" id="PTHR45138:SF9">
    <property type="entry name" value="DIGUANYLATE CYCLASE DGCM-RELATED"/>
    <property type="match status" value="1"/>
</dbReference>
<dbReference type="AlphaFoldDB" id="A0A1P8UXQ7"/>
<dbReference type="EMBL" id="CP015093">
    <property type="protein sequence ID" value="APZ54180.1"/>
    <property type="molecule type" value="Genomic_DNA"/>
</dbReference>
<evidence type="ECO:0000256" key="1">
    <source>
        <dbReference type="ARBA" id="ARBA00012528"/>
    </source>
</evidence>